<evidence type="ECO:0000313" key="2">
    <source>
        <dbReference type="Proteomes" id="UP001177003"/>
    </source>
</evidence>
<accession>A0AA35UV13</accession>
<organism evidence="1 2">
    <name type="scientific">Lactuca saligna</name>
    <name type="common">Willowleaf lettuce</name>
    <dbReference type="NCBI Taxonomy" id="75948"/>
    <lineage>
        <taxon>Eukaryota</taxon>
        <taxon>Viridiplantae</taxon>
        <taxon>Streptophyta</taxon>
        <taxon>Embryophyta</taxon>
        <taxon>Tracheophyta</taxon>
        <taxon>Spermatophyta</taxon>
        <taxon>Magnoliopsida</taxon>
        <taxon>eudicotyledons</taxon>
        <taxon>Gunneridae</taxon>
        <taxon>Pentapetalae</taxon>
        <taxon>asterids</taxon>
        <taxon>campanulids</taxon>
        <taxon>Asterales</taxon>
        <taxon>Asteraceae</taxon>
        <taxon>Cichorioideae</taxon>
        <taxon>Cichorieae</taxon>
        <taxon>Lactucinae</taxon>
        <taxon>Lactuca</taxon>
    </lineage>
</organism>
<dbReference type="Proteomes" id="UP001177003">
    <property type="component" value="Chromosome 0"/>
</dbReference>
<evidence type="ECO:0000313" key="1">
    <source>
        <dbReference type="EMBL" id="CAI9259280.1"/>
    </source>
</evidence>
<name>A0AA35UV13_LACSI</name>
<reference evidence="1" key="1">
    <citation type="submission" date="2023-04" db="EMBL/GenBank/DDBJ databases">
        <authorList>
            <person name="Vijverberg K."/>
            <person name="Xiong W."/>
            <person name="Schranz E."/>
        </authorList>
    </citation>
    <scope>NUCLEOTIDE SEQUENCE</scope>
</reference>
<proteinExistence type="predicted"/>
<protein>
    <submittedName>
        <fullName evidence="1">Uncharacterized protein</fullName>
    </submittedName>
</protein>
<dbReference type="AlphaFoldDB" id="A0AA35UV13"/>
<keyword evidence="2" id="KW-1185">Reference proteome</keyword>
<dbReference type="EMBL" id="OX465086">
    <property type="protein sequence ID" value="CAI9259280.1"/>
    <property type="molecule type" value="Genomic_DNA"/>
</dbReference>
<sequence>MKNSNKGRKINEPQLTVTDLGKRKFGDQFGDRSGIKMWGFDHELKLWVVKRNPCNSEYYNNIHDFWSWMKVDLSELSKAPFHNPSKNPSAYNFKRFLEKQVKDKFPIMKTAKSLIRRDKEVLDPETDEPMEIMLWPTTRQLKDGLQQDS</sequence>
<gene>
    <name evidence="1" type="ORF">LSALG_LOCUS183</name>
</gene>